<dbReference type="Proteomes" id="UP000694845">
    <property type="component" value="Unplaced"/>
</dbReference>
<sequence length="1544" mass="166785">MESEGEDQIASPDEDSGSLEASFAGDGNSSEEESEGDSSPSLGEPLDKQETLILMEDPESLAYPGSRDELEGSEEIPIAYQHGPHTPSDMDGEPVETPASPSNNSAESSSDEEDDLDDNSVGEMNGNVGNPVERNAGDGLFRSSAASEDNEEENENGVEEPEEDMEWIAYGDESGRQEGEAEDYESLGEMQDDVREDDDITKGEEGSDENDKESLGVTLSEDMERTDFQRTIASPEVDSPAVGNAECLEVDNSSNREYEQPELDVAADQAVEEQLSMQETDPTFHRLPSPDEVSASNSQSSVVELAEQTQAVSLDQEVVQAGDEEETSQPIDQDLSSDDDAQSRVDQNVGEEGEAQEPPSTFPETSDTDKQIIAPAASSGRHNINAAQVDLDLEDKNDQKISSHPHGSSRETGRSETLDVEASLQTKSSITHVTRSEQYESHTTASSGEGSMQKVSGITDQSAVADQSKVESDQSENAAATGANQSEVLDVHHLDDHGVELDYEEDVEDHEKMGKDGKEDGEEGIDAEEGEEDDDGELEDDEDMEEGEVKEPGSRKPFVKKVCRFYREGKCTWGSNCRFVHPGVNDKGNYSMIDRRELHEATAKLLGIPQAPAAPAPPRAFSPPPPPPSEPVGESAWERGLRHAKEIRKKAMLRKEQDHNFEEKRMLGGIPYEEERDYDKENDFTLPQGNANYEEFYGFSLVDEEAPPTDNREALYQQPYEVYNAQYQRREPPQQYDYRRSGKDRQWQEEREEMERRDMVRQRQREMNRQRERPREVMRDRRTPPRPLSRERPLPGNTRPIREDVDRPLRGEERRRKEVGPHPGGHGSSRPADAWQDPWARSRSPKANAKAVGRRRRSYSYSSDSFSDSSFSSRSRSRSRSSYSSSSRSSSGSSFSRSSFSHSRSYSRSRSPSPRSRARAGQAGRARPGYEKAGSPGFPRGRSSHQQQQQRQQQPLGKAGLVGGLGRGATSGPGRGTAAVPQGNRGAASNKPTSVRGPTSDALQPSLPTKRPALVTPPKPAPQAKPVPAAKAPPQPRVAGEVTRRPHQEISRPQNASPIQQKRPTAVASSDKKAVGNRRSPDLRRMPPGRQIRPRPRSSSSSSFSSHSSYSSRSGSRSRSRSVSSVSSYSSISSSESDMSPHRPAAIKGIDGKRLPPNTKLPKVGIPALQARSSKVPPAPTNRNTKPPPITPPKTPKAPPSSKAPLATKAPPSKPPPNKGASSSKPSAGNSKPAGKLAPPKPAPPKPAQPKPAQPKQAQPKLAPLKPPSSSKRSPSRSSKSQQPSSKTMQAPAKTTAPTQAKQKTTPKPAASSREKDKEKTRTSSSSGTTPSASSGSSSTATAAQRQHSTSVPVAAAPRSNTLKVTAHKDIKLTLLSKPSADPKKRSSDPQPNQAGKKTLAGPAQSKTSADKERKTTRPPSASPTATKKTVPSADANRKTGAQSHASKTTPKPASGDRKRPSSPGTLKGQPPAKVPARTAHAVTMGGSAKAPTAAPGAGKPAGAAKASGSAAPKKSTTVSRREELLKQLRAVEDAIARKKAKLK</sequence>
<reference evidence="8" key="1">
    <citation type="submission" date="2025-08" db="UniProtKB">
        <authorList>
            <consortium name="RefSeq"/>
        </authorList>
    </citation>
    <scope>IDENTIFICATION</scope>
</reference>
<feature type="compositionally biased region" description="Acidic residues" evidence="5">
    <location>
        <begin position="109"/>
        <end position="120"/>
    </location>
</feature>
<dbReference type="GO" id="GO:0008270">
    <property type="term" value="F:zinc ion binding"/>
    <property type="evidence" value="ECO:0007669"/>
    <property type="project" value="UniProtKB-KW"/>
</dbReference>
<feature type="compositionally biased region" description="Acidic residues" evidence="5">
    <location>
        <begin position="519"/>
        <end position="546"/>
    </location>
</feature>
<dbReference type="Pfam" id="PF18044">
    <property type="entry name" value="zf-CCCH_4"/>
    <property type="match status" value="1"/>
</dbReference>
<evidence type="ECO:0000313" key="8">
    <source>
        <dbReference type="RefSeq" id="XP_022100935.1"/>
    </source>
</evidence>
<dbReference type="SUPFAM" id="SSF90229">
    <property type="entry name" value="CCCH zinc finger"/>
    <property type="match status" value="1"/>
</dbReference>
<keyword evidence="1 4" id="KW-0479">Metal-binding</keyword>
<feature type="compositionally biased region" description="Low complexity" evidence="5">
    <location>
        <begin position="1086"/>
        <end position="1138"/>
    </location>
</feature>
<dbReference type="PROSITE" id="PS50103">
    <property type="entry name" value="ZF_C3H1"/>
    <property type="match status" value="1"/>
</dbReference>
<feature type="compositionally biased region" description="Pro residues" evidence="5">
    <location>
        <begin position="1015"/>
        <end position="1036"/>
    </location>
</feature>
<feature type="compositionally biased region" description="Polar residues" evidence="5">
    <location>
        <begin position="990"/>
        <end position="1007"/>
    </location>
</feature>
<feature type="compositionally biased region" description="Basic and acidic residues" evidence="5">
    <location>
        <begin position="728"/>
        <end position="793"/>
    </location>
</feature>
<feature type="compositionally biased region" description="Basic and acidic residues" evidence="5">
    <location>
        <begin position="1313"/>
        <end position="1322"/>
    </location>
</feature>
<gene>
    <name evidence="8" type="primary">LOC110984763</name>
</gene>
<feature type="compositionally biased region" description="Low complexity" evidence="5">
    <location>
        <begin position="1200"/>
        <end position="1211"/>
    </location>
</feature>
<keyword evidence="2 4" id="KW-0863">Zinc-finger</keyword>
<feature type="compositionally biased region" description="Low complexity" evidence="5">
    <location>
        <begin position="1219"/>
        <end position="1238"/>
    </location>
</feature>
<proteinExistence type="predicted"/>
<keyword evidence="7" id="KW-1185">Reference proteome</keyword>
<dbReference type="OMA" id="RQESAWE"/>
<keyword evidence="3 4" id="KW-0862">Zinc</keyword>
<evidence type="ECO:0000256" key="1">
    <source>
        <dbReference type="ARBA" id="ARBA00022723"/>
    </source>
</evidence>
<protein>
    <submittedName>
        <fullName evidence="8">Zinc finger CCCH domain-containing protein 18-like isoform X1</fullName>
    </submittedName>
</protein>
<dbReference type="RefSeq" id="XP_022100935.1">
    <property type="nucleotide sequence ID" value="XM_022245243.1"/>
</dbReference>
<feature type="compositionally biased region" description="Low complexity" evidence="5">
    <location>
        <begin position="1486"/>
        <end position="1518"/>
    </location>
</feature>
<organism evidence="7 8">
    <name type="scientific">Acanthaster planci</name>
    <name type="common">Crown-of-thorns starfish</name>
    <dbReference type="NCBI Taxonomy" id="133434"/>
    <lineage>
        <taxon>Eukaryota</taxon>
        <taxon>Metazoa</taxon>
        <taxon>Echinodermata</taxon>
        <taxon>Eleutherozoa</taxon>
        <taxon>Asterozoa</taxon>
        <taxon>Asteroidea</taxon>
        <taxon>Valvatacea</taxon>
        <taxon>Valvatida</taxon>
        <taxon>Acanthasteridae</taxon>
        <taxon>Acanthaster</taxon>
    </lineage>
</organism>
<feature type="compositionally biased region" description="Polar residues" evidence="5">
    <location>
        <begin position="423"/>
        <end position="433"/>
    </location>
</feature>
<dbReference type="PANTHER" id="PTHR46582:SF1">
    <property type="entry name" value="ZINC FINGER CCCH DOMAIN-CONTAINING PROTEIN 18"/>
    <property type="match status" value="1"/>
</dbReference>
<dbReference type="InterPro" id="IPR052647">
    <property type="entry name" value="Zinc_finger_CCCH-type"/>
</dbReference>
<name>A0A8B7Z812_ACAPL</name>
<dbReference type="InterPro" id="IPR036855">
    <property type="entry name" value="Znf_CCCH_sf"/>
</dbReference>
<feature type="region of interest" description="Disordered" evidence="5">
    <location>
        <begin position="1"/>
        <end position="554"/>
    </location>
</feature>
<feature type="compositionally biased region" description="Pro residues" evidence="5">
    <location>
        <begin position="1186"/>
        <end position="1199"/>
    </location>
</feature>
<dbReference type="GO" id="GO:0003723">
    <property type="term" value="F:RNA binding"/>
    <property type="evidence" value="ECO:0007669"/>
    <property type="project" value="TreeGrafter"/>
</dbReference>
<feature type="compositionally biased region" description="Acidic residues" evidence="5">
    <location>
        <begin position="148"/>
        <end position="166"/>
    </location>
</feature>
<feature type="compositionally biased region" description="Low complexity" evidence="5">
    <location>
        <begin position="859"/>
        <end position="927"/>
    </location>
</feature>
<dbReference type="OrthoDB" id="10072532at2759"/>
<feature type="compositionally biased region" description="Low complexity" evidence="5">
    <location>
        <begin position="1323"/>
        <end position="1351"/>
    </location>
</feature>
<evidence type="ECO:0000256" key="4">
    <source>
        <dbReference type="PROSITE-ProRule" id="PRU00723"/>
    </source>
</evidence>
<feature type="compositionally biased region" description="Polar residues" evidence="5">
    <location>
        <begin position="441"/>
        <end position="465"/>
    </location>
</feature>
<accession>A0A8B7Z812</accession>
<dbReference type="InterPro" id="IPR041367">
    <property type="entry name" value="Znf-CCCH_4"/>
</dbReference>
<feature type="compositionally biased region" description="Acidic residues" evidence="5">
    <location>
        <begin position="1"/>
        <end position="17"/>
    </location>
</feature>
<dbReference type="InterPro" id="IPR000571">
    <property type="entry name" value="Znf_CCCH"/>
</dbReference>
<evidence type="ECO:0000259" key="6">
    <source>
        <dbReference type="PROSITE" id="PS50103"/>
    </source>
</evidence>
<feature type="compositionally biased region" description="Pro residues" evidence="5">
    <location>
        <begin position="1239"/>
        <end position="1253"/>
    </location>
</feature>
<feature type="compositionally biased region" description="Polar residues" evidence="5">
    <location>
        <begin position="294"/>
        <end position="313"/>
    </location>
</feature>
<feature type="compositionally biased region" description="Basic and acidic residues" evidence="5">
    <location>
        <begin position="1070"/>
        <end position="1085"/>
    </location>
</feature>
<feature type="region of interest" description="Disordered" evidence="5">
    <location>
        <begin position="610"/>
        <end position="636"/>
    </location>
</feature>
<feature type="compositionally biased region" description="Pro residues" evidence="5">
    <location>
        <begin position="612"/>
        <end position="630"/>
    </location>
</feature>
<feature type="compositionally biased region" description="Gly residues" evidence="5">
    <location>
        <begin position="960"/>
        <end position="975"/>
    </location>
</feature>
<feature type="domain" description="C3H1-type" evidence="6">
    <location>
        <begin position="557"/>
        <end position="584"/>
    </location>
</feature>
<dbReference type="GeneID" id="110984763"/>
<feature type="compositionally biased region" description="Low complexity" evidence="5">
    <location>
        <begin position="1418"/>
        <end position="1428"/>
    </location>
</feature>
<feature type="compositionally biased region" description="Acidic residues" evidence="5">
    <location>
        <begin position="180"/>
        <end position="199"/>
    </location>
</feature>
<feature type="compositionally biased region" description="Polar residues" evidence="5">
    <location>
        <begin position="1051"/>
        <end position="1063"/>
    </location>
</feature>
<feature type="compositionally biased region" description="Basic and acidic residues" evidence="5">
    <location>
        <begin position="800"/>
        <end position="820"/>
    </location>
</feature>
<feature type="compositionally biased region" description="Low complexity" evidence="5">
    <location>
        <begin position="1254"/>
        <end position="1311"/>
    </location>
</feature>
<feature type="compositionally biased region" description="Low complexity" evidence="5">
    <location>
        <begin position="98"/>
        <end position="108"/>
    </location>
</feature>
<feature type="region of interest" description="Disordered" evidence="5">
    <location>
        <begin position="703"/>
        <end position="1521"/>
    </location>
</feature>
<feature type="compositionally biased region" description="Low complexity" evidence="5">
    <location>
        <begin position="946"/>
        <end position="959"/>
    </location>
</feature>
<feature type="compositionally biased region" description="Polar residues" evidence="5">
    <location>
        <begin position="475"/>
        <end position="487"/>
    </location>
</feature>
<evidence type="ECO:0000256" key="2">
    <source>
        <dbReference type="ARBA" id="ARBA00022771"/>
    </source>
</evidence>
<dbReference type="KEGG" id="aplc:110984763"/>
<dbReference type="PANTHER" id="PTHR46582">
    <property type="entry name" value="ZINC FINGER CCCH DOMAIN-CONTAINING PROTEIN 18"/>
    <property type="match status" value="1"/>
</dbReference>
<feature type="zinc finger region" description="C3H1-type" evidence="4">
    <location>
        <begin position="557"/>
        <end position="584"/>
    </location>
</feature>
<feature type="compositionally biased region" description="Polar residues" evidence="5">
    <location>
        <begin position="1440"/>
        <end position="1452"/>
    </location>
</feature>
<feature type="compositionally biased region" description="Basic and acidic residues" evidence="5">
    <location>
        <begin position="509"/>
        <end position="518"/>
    </location>
</feature>
<evidence type="ECO:0000256" key="3">
    <source>
        <dbReference type="ARBA" id="ARBA00022833"/>
    </source>
</evidence>
<dbReference type="GO" id="GO:0071011">
    <property type="term" value="C:precatalytic spliceosome"/>
    <property type="evidence" value="ECO:0007669"/>
    <property type="project" value="TreeGrafter"/>
</dbReference>
<feature type="compositionally biased region" description="Basic and acidic residues" evidence="5">
    <location>
        <begin position="408"/>
        <end position="417"/>
    </location>
</feature>
<evidence type="ECO:0000313" key="7">
    <source>
        <dbReference type="Proteomes" id="UP000694845"/>
    </source>
</evidence>
<evidence type="ECO:0000256" key="5">
    <source>
        <dbReference type="SAM" id="MobiDB-lite"/>
    </source>
</evidence>
<feature type="compositionally biased region" description="Basic and acidic residues" evidence="5">
    <location>
        <begin position="489"/>
        <end position="500"/>
    </location>
</feature>
<dbReference type="Gene3D" id="4.10.1000.10">
    <property type="entry name" value="Zinc finger, CCCH-type"/>
    <property type="match status" value="1"/>
</dbReference>